<dbReference type="EMBL" id="JAWCTQ010000016">
    <property type="protein sequence ID" value="MDT9683441.1"/>
    <property type="molecule type" value="Genomic_DNA"/>
</dbReference>
<keyword evidence="2" id="KW-1185">Reference proteome</keyword>
<name>A0ABU3QLE2_9ACTN</name>
<gene>
    <name evidence="1" type="ORF">RND61_15440</name>
</gene>
<dbReference type="RefSeq" id="WP_315878515.1">
    <property type="nucleotide sequence ID" value="NZ_JAWCTQ010000016.1"/>
</dbReference>
<reference evidence="1 2" key="1">
    <citation type="submission" date="2023-09" db="EMBL/GenBank/DDBJ databases">
        <title>Streptomyces sp. nov.: A antagonism against Alternaria gaisen Producing Streptochlin, Isolated from Tamarix root soil.</title>
        <authorList>
            <person name="Chen Y."/>
        </authorList>
    </citation>
    <scope>NUCLEOTIDE SEQUENCE [LARGE SCALE GENOMIC DNA]</scope>
    <source>
        <strain evidence="1 2">TRM76323</strain>
    </source>
</reference>
<sequence length="88" mass="10772">MKNKQPKNEEYILRVETESWLEWRSSLKRLFNLGYTWHSNNTDIWKDNYYWLEGARYIYLDTRYKKLTRGGAVDPLKQGRLVDIKEIK</sequence>
<proteinExistence type="predicted"/>
<evidence type="ECO:0000313" key="2">
    <source>
        <dbReference type="Proteomes" id="UP001250181"/>
    </source>
</evidence>
<comment type="caution">
    <text evidence="1">The sequence shown here is derived from an EMBL/GenBank/DDBJ whole genome shotgun (WGS) entry which is preliminary data.</text>
</comment>
<accession>A0ABU3QLE2</accession>
<dbReference type="Proteomes" id="UP001250181">
    <property type="component" value="Unassembled WGS sequence"/>
</dbReference>
<organism evidence="1 2">
    <name type="scientific">Streptomyces tamarix</name>
    <dbReference type="NCBI Taxonomy" id="3078565"/>
    <lineage>
        <taxon>Bacteria</taxon>
        <taxon>Bacillati</taxon>
        <taxon>Actinomycetota</taxon>
        <taxon>Actinomycetes</taxon>
        <taxon>Kitasatosporales</taxon>
        <taxon>Streptomycetaceae</taxon>
        <taxon>Streptomyces</taxon>
    </lineage>
</organism>
<protein>
    <submittedName>
        <fullName evidence="1">Uncharacterized protein</fullName>
    </submittedName>
</protein>
<evidence type="ECO:0000313" key="1">
    <source>
        <dbReference type="EMBL" id="MDT9683441.1"/>
    </source>
</evidence>